<dbReference type="GeneID" id="27906287"/>
<name>M3AUU0_SPHMS</name>
<keyword evidence="2" id="KW-1185">Reference proteome</keyword>
<protein>
    <submittedName>
        <fullName evidence="1">Nucleotide-diphospho-sugar transferase</fullName>
    </submittedName>
</protein>
<dbReference type="STRING" id="692275.M3AUU0"/>
<dbReference type="Proteomes" id="UP000016931">
    <property type="component" value="Unassembled WGS sequence"/>
</dbReference>
<dbReference type="OMA" id="ALPRANW"/>
<accession>M3AUU0</accession>
<dbReference type="Gene3D" id="3.90.550.10">
    <property type="entry name" value="Spore Coat Polysaccharide Biosynthesis Protein SpsA, Chain A"/>
    <property type="match status" value="1"/>
</dbReference>
<organism evidence="1 2">
    <name type="scientific">Sphaerulina musiva (strain SO2202)</name>
    <name type="common">Poplar stem canker fungus</name>
    <name type="synonym">Septoria musiva</name>
    <dbReference type="NCBI Taxonomy" id="692275"/>
    <lineage>
        <taxon>Eukaryota</taxon>
        <taxon>Fungi</taxon>
        <taxon>Dikarya</taxon>
        <taxon>Ascomycota</taxon>
        <taxon>Pezizomycotina</taxon>
        <taxon>Dothideomycetes</taxon>
        <taxon>Dothideomycetidae</taxon>
        <taxon>Mycosphaerellales</taxon>
        <taxon>Mycosphaerellaceae</taxon>
        <taxon>Sphaerulina</taxon>
    </lineage>
</organism>
<keyword evidence="1" id="KW-0808">Transferase</keyword>
<dbReference type="OrthoDB" id="2014201at2759"/>
<dbReference type="EMBL" id="KB456268">
    <property type="protein sequence ID" value="EMF09836.1"/>
    <property type="molecule type" value="Genomic_DNA"/>
</dbReference>
<reference evidence="1 2" key="1">
    <citation type="journal article" date="2012" name="PLoS Pathog.">
        <title>Diverse lifestyles and strategies of plant pathogenesis encoded in the genomes of eighteen Dothideomycetes fungi.</title>
        <authorList>
            <person name="Ohm R.A."/>
            <person name="Feau N."/>
            <person name="Henrissat B."/>
            <person name="Schoch C.L."/>
            <person name="Horwitz B.A."/>
            <person name="Barry K.W."/>
            <person name="Condon B.J."/>
            <person name="Copeland A.C."/>
            <person name="Dhillon B."/>
            <person name="Glaser F."/>
            <person name="Hesse C.N."/>
            <person name="Kosti I."/>
            <person name="LaButti K."/>
            <person name="Lindquist E.A."/>
            <person name="Lucas S."/>
            <person name="Salamov A.A."/>
            <person name="Bradshaw R.E."/>
            <person name="Ciuffetti L."/>
            <person name="Hamelin R.C."/>
            <person name="Kema G.H.J."/>
            <person name="Lawrence C."/>
            <person name="Scott J.A."/>
            <person name="Spatafora J.W."/>
            <person name="Turgeon B.G."/>
            <person name="de Wit P.J.G.M."/>
            <person name="Zhong S."/>
            <person name="Goodwin S.B."/>
            <person name="Grigoriev I.V."/>
        </authorList>
    </citation>
    <scope>NUCLEOTIDE SEQUENCE [LARGE SCALE GENOMIC DNA]</scope>
    <source>
        <strain evidence="1 2">SO2202</strain>
    </source>
</reference>
<feature type="non-terminal residue" evidence="1">
    <location>
        <position position="272"/>
    </location>
</feature>
<dbReference type="InterPro" id="IPR050587">
    <property type="entry name" value="GNT1/Glycosyltrans_8"/>
</dbReference>
<dbReference type="PANTHER" id="PTHR11183">
    <property type="entry name" value="GLYCOGENIN SUBFAMILY MEMBER"/>
    <property type="match status" value="1"/>
</dbReference>
<evidence type="ECO:0000313" key="1">
    <source>
        <dbReference type="EMBL" id="EMF09836.1"/>
    </source>
</evidence>
<dbReference type="GO" id="GO:0016740">
    <property type="term" value="F:transferase activity"/>
    <property type="evidence" value="ECO:0007669"/>
    <property type="project" value="UniProtKB-KW"/>
</dbReference>
<evidence type="ECO:0000313" key="2">
    <source>
        <dbReference type="Proteomes" id="UP000016931"/>
    </source>
</evidence>
<dbReference type="HOGENOM" id="CLU_1025112_0_0_1"/>
<proteinExistence type="predicted"/>
<dbReference type="eggNOG" id="ENOG502S2TH">
    <property type="taxonomic scope" value="Eukaryota"/>
</dbReference>
<dbReference type="RefSeq" id="XP_016757957.1">
    <property type="nucleotide sequence ID" value="XM_016909150.1"/>
</dbReference>
<dbReference type="InterPro" id="IPR029044">
    <property type="entry name" value="Nucleotide-diphossugar_trans"/>
</dbReference>
<sequence length="272" mass="30850">MRSLIKSQSAAVCSFLVLAVFFLCFHTSRIQQEYQRQDRYLRISLAEQSEQNQRLQDALRQQQAVLAAPSPPDDHSGFAYAFYATADSYACSVLVNIERLQYLHARYPVHILASSALSQPYLDAFEAHGAVVHIEEPPPLPASRSGYYDDCLLKLLSFKLHQLSPGLQRVLVFDSDQFIMRNLDDLFTALPAVDLASPRAYWLGKDVLATTFMMISLSDRLWDAVSDALSHLEEGDFDMDVINKLLGDQVMMLGGEYVALNSHWEDWNLPKW</sequence>
<dbReference type="SUPFAM" id="SSF53448">
    <property type="entry name" value="Nucleotide-diphospho-sugar transferases"/>
    <property type="match status" value="1"/>
</dbReference>
<gene>
    <name evidence="1" type="ORF">SEPMUDRAFT_50123</name>
</gene>
<dbReference type="AlphaFoldDB" id="M3AUU0"/>